<accession>A0ABV5MC50</accession>
<keyword evidence="2" id="KW-0472">Membrane</keyword>
<comment type="caution">
    <text evidence="3">The sequence shown here is derived from an EMBL/GenBank/DDBJ whole genome shotgun (WGS) entry which is preliminary data.</text>
</comment>
<keyword evidence="2" id="KW-0812">Transmembrane</keyword>
<dbReference type="EMBL" id="JBHMCA010000047">
    <property type="protein sequence ID" value="MFB9446441.1"/>
    <property type="molecule type" value="Genomic_DNA"/>
</dbReference>
<evidence type="ECO:0000256" key="1">
    <source>
        <dbReference type="SAM" id="MobiDB-lite"/>
    </source>
</evidence>
<gene>
    <name evidence="3" type="ORF">ACFFTR_25430</name>
</gene>
<dbReference type="RefSeq" id="WP_223092165.1">
    <property type="nucleotide sequence ID" value="NZ_CP061913.1"/>
</dbReference>
<feature type="transmembrane region" description="Helical" evidence="2">
    <location>
        <begin position="49"/>
        <end position="70"/>
    </location>
</feature>
<evidence type="ECO:0000313" key="3">
    <source>
        <dbReference type="EMBL" id="MFB9446441.1"/>
    </source>
</evidence>
<dbReference type="Proteomes" id="UP001589608">
    <property type="component" value="Unassembled WGS sequence"/>
</dbReference>
<feature type="transmembrane region" description="Helical" evidence="2">
    <location>
        <begin position="21"/>
        <end position="43"/>
    </location>
</feature>
<keyword evidence="2" id="KW-1133">Transmembrane helix</keyword>
<name>A0ABV5MC50_9ACTN</name>
<feature type="region of interest" description="Disordered" evidence="1">
    <location>
        <begin position="71"/>
        <end position="98"/>
    </location>
</feature>
<proteinExistence type="predicted"/>
<keyword evidence="4" id="KW-1185">Reference proteome</keyword>
<organism evidence="3 4">
    <name type="scientific">Dactylosporangium vinaceum</name>
    <dbReference type="NCBI Taxonomy" id="53362"/>
    <lineage>
        <taxon>Bacteria</taxon>
        <taxon>Bacillati</taxon>
        <taxon>Actinomycetota</taxon>
        <taxon>Actinomycetes</taxon>
        <taxon>Micromonosporales</taxon>
        <taxon>Micromonosporaceae</taxon>
        <taxon>Dactylosporangium</taxon>
    </lineage>
</organism>
<reference evidence="3 4" key="1">
    <citation type="submission" date="2024-09" db="EMBL/GenBank/DDBJ databases">
        <authorList>
            <person name="Sun Q."/>
            <person name="Mori K."/>
        </authorList>
    </citation>
    <scope>NUCLEOTIDE SEQUENCE [LARGE SCALE GENOMIC DNA]</scope>
    <source>
        <strain evidence="3 4">JCM 3307</strain>
    </source>
</reference>
<protein>
    <submittedName>
        <fullName evidence="3">Uncharacterized protein</fullName>
    </submittedName>
</protein>
<evidence type="ECO:0000256" key="2">
    <source>
        <dbReference type="SAM" id="Phobius"/>
    </source>
</evidence>
<sequence>MTRRRPAAPARPGGAQPPGRGLVEAVLGLAALAAVFGLATLALSAGLPAASIAALVAAVTAAAGGLVASIRRGTAGPRPEDNEVGASRGNGRPPSRDR</sequence>
<evidence type="ECO:0000313" key="4">
    <source>
        <dbReference type="Proteomes" id="UP001589608"/>
    </source>
</evidence>